<sequence length="71" mass="7747">MTIDVDDEHLEQMVKDQPDLLEGEAFEGVSPENFISIFAQRMTEGIDEALQEGLGDAGNSKVKTAFAGECK</sequence>
<name>K9L583_9CAUD</name>
<dbReference type="RefSeq" id="YP_007392661.1">
    <property type="nucleotide sequence ID" value="NC_020201.1"/>
</dbReference>
<dbReference type="EMBL" id="JQ015307">
    <property type="protein sequence ID" value="AEZ66365.1"/>
    <property type="molecule type" value="Genomic_DNA"/>
</dbReference>
<dbReference type="Proteomes" id="UP000010999">
    <property type="component" value="Segment"/>
</dbReference>
<reference evidence="2" key="1">
    <citation type="submission" date="2011-11" db="EMBL/GenBank/DDBJ databases">
        <title>Escape from toxin-antitoxin mediated abortive infection can occur by recombination within a generalized transducing phage of Pectobacterium atrosepticum.</title>
        <authorList>
            <person name="Blower T.R."/>
            <person name="Evans T.J."/>
            <person name="Przybilski R."/>
            <person name="Fineran P.C."/>
            <person name="Salmond G.P.C."/>
        </authorList>
    </citation>
    <scope>NUCLEOTIDE SEQUENCE [LARGE SCALE GENOMIC DNA]</scope>
</reference>
<keyword evidence="2" id="KW-1185">Reference proteome</keyword>
<dbReference type="KEGG" id="vg:14515394"/>
<proteinExistence type="predicted"/>
<gene>
    <name evidence="1" type="ORF">phiTE_199</name>
</gene>
<evidence type="ECO:0000313" key="1">
    <source>
        <dbReference type="EMBL" id="AEZ66365.1"/>
    </source>
</evidence>
<organism evidence="1 2">
    <name type="scientific">Pectobacterium phage phiTE</name>
    <dbReference type="NCBI Taxonomy" id="1116482"/>
    <lineage>
        <taxon>Viruses</taxon>
        <taxon>Duplodnaviria</taxon>
        <taxon>Heunggongvirae</taxon>
        <taxon>Uroviricota</taxon>
        <taxon>Caudoviricetes</taxon>
        <taxon>Vequintavirinae</taxon>
        <taxon>Certrevirus</taxon>
        <taxon>Certrevirus phiTE</taxon>
    </lineage>
</organism>
<accession>K9L583</accession>
<reference evidence="1 2" key="2">
    <citation type="journal article" date="2012" name="PLoS Genet.">
        <title>Viral evasion of a bacterial suicide system by RNA-based molecular mimicry enables infectious altruism.</title>
        <authorList>
            <person name="Blower T.R."/>
            <person name="Evans T.J."/>
            <person name="Przybilski R."/>
            <person name="Fineran P.C."/>
            <person name="Salmond G.P."/>
        </authorList>
    </citation>
    <scope>NUCLEOTIDE SEQUENCE [LARGE SCALE GENOMIC DNA]</scope>
</reference>
<evidence type="ECO:0000313" key="2">
    <source>
        <dbReference type="Proteomes" id="UP000010999"/>
    </source>
</evidence>
<dbReference type="GeneID" id="14515394"/>
<dbReference type="OrthoDB" id="35896at10239"/>
<protein>
    <submittedName>
        <fullName evidence="1">Uncharacterized protein</fullName>
    </submittedName>
</protein>